<dbReference type="EMBL" id="SPRX01000004">
    <property type="protein sequence ID" value="TIC69171.1"/>
    <property type="molecule type" value="Genomic_DNA"/>
</dbReference>
<feature type="compositionally biased region" description="Low complexity" evidence="2">
    <location>
        <begin position="206"/>
        <end position="217"/>
    </location>
</feature>
<dbReference type="AlphaFoldDB" id="A0A4T0LSI3"/>
<dbReference type="Proteomes" id="UP000305362">
    <property type="component" value="Unassembled WGS sequence"/>
</dbReference>
<dbReference type="EMBL" id="SPRV01000007">
    <property type="protein sequence ID" value="TIC70393.1"/>
    <property type="molecule type" value="Genomic_DNA"/>
</dbReference>
<evidence type="ECO:0000313" key="3">
    <source>
        <dbReference type="EMBL" id="TIC04483.1"/>
    </source>
</evidence>
<dbReference type="Proteomes" id="UP000307169">
    <property type="component" value="Unassembled WGS sequence"/>
</dbReference>
<dbReference type="EMBL" id="SPRH01000003">
    <property type="protein sequence ID" value="TIC04483.1"/>
    <property type="molecule type" value="Genomic_DNA"/>
</dbReference>
<feature type="region of interest" description="Disordered" evidence="2">
    <location>
        <begin position="187"/>
        <end position="221"/>
    </location>
</feature>
<evidence type="ECO:0000256" key="1">
    <source>
        <dbReference type="ARBA" id="ARBA00022741"/>
    </source>
</evidence>
<organism evidence="3 7">
    <name type="scientific">Wallemia mellicola</name>
    <dbReference type="NCBI Taxonomy" id="1708541"/>
    <lineage>
        <taxon>Eukaryota</taxon>
        <taxon>Fungi</taxon>
        <taxon>Dikarya</taxon>
        <taxon>Basidiomycota</taxon>
        <taxon>Wallemiomycotina</taxon>
        <taxon>Wallemiomycetes</taxon>
        <taxon>Wallemiales</taxon>
        <taxon>Wallemiaceae</taxon>
        <taxon>Wallemia</taxon>
    </lineage>
</organism>
<name>A0A4T0LSI3_9BASI</name>
<evidence type="ECO:0000313" key="6">
    <source>
        <dbReference type="Proteomes" id="UP000305362"/>
    </source>
</evidence>
<dbReference type="SMART" id="SM00176">
    <property type="entry name" value="RAN"/>
    <property type="match status" value="1"/>
</dbReference>
<comment type="caution">
    <text evidence="3">The sequence shown here is derived from an EMBL/GenBank/DDBJ whole genome shotgun (WGS) entry which is preliminary data.</text>
</comment>
<accession>A0A4T0LSI3</accession>
<dbReference type="InterPro" id="IPR027417">
    <property type="entry name" value="P-loop_NTPase"/>
</dbReference>
<dbReference type="Gene3D" id="3.40.50.300">
    <property type="entry name" value="P-loop containing nucleotide triphosphate hydrolases"/>
    <property type="match status" value="1"/>
</dbReference>
<dbReference type="PANTHER" id="PTHR47978">
    <property type="match status" value="1"/>
</dbReference>
<evidence type="ECO:0000313" key="7">
    <source>
        <dbReference type="Proteomes" id="UP000307169"/>
    </source>
</evidence>
<keyword evidence="3" id="KW-0378">Hydrolase</keyword>
<evidence type="ECO:0000313" key="5">
    <source>
        <dbReference type="EMBL" id="TIC70393.1"/>
    </source>
</evidence>
<protein>
    <submittedName>
        <fullName evidence="3">P-loop containing nucleoside triphosphate hydrolase protein</fullName>
    </submittedName>
</protein>
<feature type="region of interest" description="Disordered" evidence="2">
    <location>
        <begin position="294"/>
        <end position="320"/>
    </location>
</feature>
<feature type="compositionally biased region" description="Polar residues" evidence="2">
    <location>
        <begin position="299"/>
        <end position="320"/>
    </location>
</feature>
<dbReference type="NCBIfam" id="TIGR00231">
    <property type="entry name" value="small_GTP"/>
    <property type="match status" value="1"/>
</dbReference>
<dbReference type="SUPFAM" id="SSF52540">
    <property type="entry name" value="P-loop containing nucleoside triphosphate hydrolases"/>
    <property type="match status" value="1"/>
</dbReference>
<dbReference type="Proteomes" id="UP000310708">
    <property type="component" value="Unassembled WGS sequence"/>
</dbReference>
<proteinExistence type="predicted"/>
<dbReference type="OrthoDB" id="26525at2759"/>
<reference evidence="6 7" key="1">
    <citation type="submission" date="2019-03" db="EMBL/GenBank/DDBJ databases">
        <title>Sequencing 25 genomes of Wallemia mellicola.</title>
        <authorList>
            <person name="Gostincar C."/>
        </authorList>
    </citation>
    <scope>NUCLEOTIDE SEQUENCE [LARGE SCALE GENOMIC DNA]</scope>
    <source>
        <strain evidence="3 7">EXF-1262</strain>
        <strain evidence="5 6">EXF-1277</strain>
        <strain evidence="4 8">EXF-757</strain>
    </source>
</reference>
<dbReference type="GO" id="GO:0003924">
    <property type="term" value="F:GTPase activity"/>
    <property type="evidence" value="ECO:0007669"/>
    <property type="project" value="InterPro"/>
</dbReference>
<dbReference type="FunFam" id="3.40.50.300:FF:000808">
    <property type="entry name" value="Small GTP-binding protein, putative"/>
    <property type="match status" value="1"/>
</dbReference>
<dbReference type="PROSITE" id="PS51420">
    <property type="entry name" value="RHO"/>
    <property type="match status" value="1"/>
</dbReference>
<dbReference type="InterPro" id="IPR001806">
    <property type="entry name" value="Small_GTPase"/>
</dbReference>
<evidence type="ECO:0000256" key="2">
    <source>
        <dbReference type="SAM" id="MobiDB-lite"/>
    </source>
</evidence>
<keyword evidence="1" id="KW-0547">Nucleotide-binding</keyword>
<dbReference type="PRINTS" id="PR00449">
    <property type="entry name" value="RASTRNSFRMNG"/>
</dbReference>
<dbReference type="SMART" id="SM00174">
    <property type="entry name" value="RHO"/>
    <property type="match status" value="1"/>
</dbReference>
<evidence type="ECO:0000313" key="8">
    <source>
        <dbReference type="Proteomes" id="UP000310708"/>
    </source>
</evidence>
<dbReference type="Pfam" id="PF00071">
    <property type="entry name" value="Ras"/>
    <property type="match status" value="1"/>
</dbReference>
<sequence length="320" mass="36188">MSEYRHLRRPRYVSSTTTDYPQSQLEAKIVILGTQRVGKTSLVERYTNGVFSSNCTASTIGASFLTKSCYFRRMSVDKTRVRLQIWDTAGQERFRSMTPIYYRGAHAAIIVYDITNYDSFLQVQSWLKELIENLNQNILIAVVGSKSDLSPSYRKVDFSHAKEKIKEWTCDYCQNFVEFIKDNLTQQSQPAQSPQSPPNVQRSRSRSTSSSIIRSFSDNSNTFDTTDNSDFQGASLIDEVTLVEVSAKDDSGINDLFLYITRKLLESKVRITKEQATRHRESIFLTSSMGDGSVMSDSNLGQSSTSMSRAPSSNNSWSCC</sequence>
<dbReference type="SMART" id="SM00173">
    <property type="entry name" value="RAS"/>
    <property type="match status" value="1"/>
</dbReference>
<dbReference type="PROSITE" id="PS51421">
    <property type="entry name" value="RAS"/>
    <property type="match status" value="1"/>
</dbReference>
<dbReference type="PROSITE" id="PS51417">
    <property type="entry name" value="ARF"/>
    <property type="match status" value="1"/>
</dbReference>
<dbReference type="InterPro" id="IPR005225">
    <property type="entry name" value="Small_GTP-bd"/>
</dbReference>
<dbReference type="GO" id="GO:0005525">
    <property type="term" value="F:GTP binding"/>
    <property type="evidence" value="ECO:0007669"/>
    <property type="project" value="InterPro"/>
</dbReference>
<dbReference type="SMART" id="SM00175">
    <property type="entry name" value="RAB"/>
    <property type="match status" value="1"/>
</dbReference>
<evidence type="ECO:0000313" key="4">
    <source>
        <dbReference type="EMBL" id="TIC69171.1"/>
    </source>
</evidence>
<gene>
    <name evidence="4" type="ORF">E3Q01_00493</name>
    <name evidence="5" type="ORF">E3Q03_01106</name>
    <name evidence="3" type="ORF">E3Q17_00371</name>
</gene>
<dbReference type="PROSITE" id="PS51419">
    <property type="entry name" value="RAB"/>
    <property type="match status" value="1"/>
</dbReference>